<organism evidence="1 2">
    <name type="scientific">Pseudomonas prosekii</name>
    <dbReference type="NCBI Taxonomy" id="1148509"/>
    <lineage>
        <taxon>Bacteria</taxon>
        <taxon>Pseudomonadati</taxon>
        <taxon>Pseudomonadota</taxon>
        <taxon>Gammaproteobacteria</taxon>
        <taxon>Pseudomonadales</taxon>
        <taxon>Pseudomonadaceae</taxon>
        <taxon>Pseudomonas</taxon>
    </lineage>
</organism>
<feature type="non-terminal residue" evidence="1">
    <location>
        <position position="1"/>
    </location>
</feature>
<dbReference type="Proteomes" id="UP000245056">
    <property type="component" value="Unassembled WGS sequence"/>
</dbReference>
<comment type="caution">
    <text evidence="1">The sequence shown here is derived from an EMBL/GenBank/DDBJ whole genome shotgun (WGS) entry which is preliminary data.</text>
</comment>
<reference evidence="1 2" key="1">
    <citation type="submission" date="2018-05" db="EMBL/GenBank/DDBJ databases">
        <title>Genome sequences of two Antarctic strains of Pseudomonas prosekii: insights into adaptation to extreme conditions.</title>
        <authorList>
            <person name="Snopkova K."/>
            <person name="Dufkova K."/>
            <person name="Cejkova D."/>
            <person name="Sedlacek I."/>
            <person name="Smajs D."/>
        </authorList>
    </citation>
    <scope>NUCLEOTIDE SEQUENCE [LARGE SCALE GENOMIC DNA]</scope>
    <source>
        <strain evidence="1 2">P2673</strain>
    </source>
</reference>
<sequence>GLPPFGCAAVVKPADAAWLKKAGAAAQPNGGEPPRHKGFVLGAELVGPMHAVPMRCENTRQPHTPW</sequence>
<protein>
    <submittedName>
        <fullName evidence="1">Uncharacterized protein</fullName>
    </submittedName>
</protein>
<gene>
    <name evidence="1" type="ORF">C9I49_28085</name>
</gene>
<proteinExistence type="predicted"/>
<name>A0A2U2CZX1_9PSED</name>
<dbReference type="AlphaFoldDB" id="A0A2U2CZX1"/>
<accession>A0A2U2CZX1</accession>
<evidence type="ECO:0000313" key="1">
    <source>
        <dbReference type="EMBL" id="PWE38147.1"/>
    </source>
</evidence>
<evidence type="ECO:0000313" key="2">
    <source>
        <dbReference type="Proteomes" id="UP000245056"/>
    </source>
</evidence>
<dbReference type="EMBL" id="QFAW01000113">
    <property type="protein sequence ID" value="PWE38147.1"/>
    <property type="molecule type" value="Genomic_DNA"/>
</dbReference>